<accession>X0TJV8</accession>
<reference evidence="1" key="1">
    <citation type="journal article" date="2014" name="Front. Microbiol.">
        <title>High frequency of phylogenetically diverse reductive dehalogenase-homologous genes in deep subseafloor sedimentary metagenomes.</title>
        <authorList>
            <person name="Kawai M."/>
            <person name="Futagami T."/>
            <person name="Toyoda A."/>
            <person name="Takaki Y."/>
            <person name="Nishi S."/>
            <person name="Hori S."/>
            <person name="Arai W."/>
            <person name="Tsubouchi T."/>
            <person name="Morono Y."/>
            <person name="Uchiyama I."/>
            <person name="Ito T."/>
            <person name="Fujiyama A."/>
            <person name="Inagaki F."/>
            <person name="Takami H."/>
        </authorList>
    </citation>
    <scope>NUCLEOTIDE SEQUENCE</scope>
    <source>
        <strain evidence="1">Expedition CK06-06</strain>
    </source>
</reference>
<evidence type="ECO:0000313" key="1">
    <source>
        <dbReference type="EMBL" id="GAF93838.1"/>
    </source>
</evidence>
<proteinExistence type="predicted"/>
<organism evidence="1">
    <name type="scientific">marine sediment metagenome</name>
    <dbReference type="NCBI Taxonomy" id="412755"/>
    <lineage>
        <taxon>unclassified sequences</taxon>
        <taxon>metagenomes</taxon>
        <taxon>ecological metagenomes</taxon>
    </lineage>
</organism>
<name>X0TJV8_9ZZZZ</name>
<dbReference type="AlphaFoldDB" id="X0TJV8"/>
<feature type="non-terminal residue" evidence="1">
    <location>
        <position position="1"/>
    </location>
</feature>
<feature type="non-terminal residue" evidence="1">
    <location>
        <position position="59"/>
    </location>
</feature>
<gene>
    <name evidence="1" type="ORF">S01H1_24375</name>
</gene>
<protein>
    <submittedName>
        <fullName evidence="1">Uncharacterized protein</fullName>
    </submittedName>
</protein>
<dbReference type="EMBL" id="BARS01014482">
    <property type="protein sequence ID" value="GAF93838.1"/>
    <property type="molecule type" value="Genomic_DNA"/>
</dbReference>
<sequence length="59" mass="6351">PEKDLLEACVSQIVGTGELRGDDYGETAGESFSRVMRKKVEALVEKRVEAALGGIVDEV</sequence>
<comment type="caution">
    <text evidence="1">The sequence shown here is derived from an EMBL/GenBank/DDBJ whole genome shotgun (WGS) entry which is preliminary data.</text>
</comment>